<evidence type="ECO:0000313" key="10">
    <source>
        <dbReference type="Proteomes" id="UP000501602"/>
    </source>
</evidence>
<dbReference type="PANTHER" id="PTHR39342">
    <property type="entry name" value="UPF0283 MEMBRANE PROTEIN YCJF"/>
    <property type="match status" value="1"/>
</dbReference>
<feature type="transmembrane region" description="Helical" evidence="8">
    <location>
        <begin position="83"/>
        <end position="106"/>
    </location>
</feature>
<keyword evidence="5 8" id="KW-0812">Transmembrane</keyword>
<dbReference type="RefSeq" id="WP_168659091.1">
    <property type="nucleotide sequence ID" value="NZ_CP051180.1"/>
</dbReference>
<feature type="transmembrane region" description="Helical" evidence="8">
    <location>
        <begin position="55"/>
        <end position="77"/>
    </location>
</feature>
<evidence type="ECO:0000256" key="8">
    <source>
        <dbReference type="SAM" id="Phobius"/>
    </source>
</evidence>
<evidence type="ECO:0000256" key="1">
    <source>
        <dbReference type="ARBA" id="ARBA00004429"/>
    </source>
</evidence>
<evidence type="ECO:0000256" key="7">
    <source>
        <dbReference type="ARBA" id="ARBA00023136"/>
    </source>
</evidence>
<organism evidence="9 10">
    <name type="scientific">Ferrimonas lipolytica</name>
    <dbReference type="NCBI Taxonomy" id="2724191"/>
    <lineage>
        <taxon>Bacteria</taxon>
        <taxon>Pseudomonadati</taxon>
        <taxon>Pseudomonadota</taxon>
        <taxon>Gammaproteobacteria</taxon>
        <taxon>Alteromonadales</taxon>
        <taxon>Ferrimonadaceae</taxon>
        <taxon>Ferrimonas</taxon>
    </lineage>
</organism>
<name>A0A6H1UB69_9GAMM</name>
<reference evidence="9 10" key="1">
    <citation type="submission" date="2020-04" db="EMBL/GenBank/DDBJ databases">
        <title>Ferrimonas sp. S7 isolated from sea water.</title>
        <authorList>
            <person name="Bae S.S."/>
            <person name="Baek K."/>
        </authorList>
    </citation>
    <scope>NUCLEOTIDE SEQUENCE [LARGE SCALE GENOMIC DNA]</scope>
    <source>
        <strain evidence="9 10">S7</strain>
    </source>
</reference>
<keyword evidence="10" id="KW-1185">Reference proteome</keyword>
<accession>A0A6H1UB69</accession>
<dbReference type="AlphaFoldDB" id="A0A6H1UB69"/>
<dbReference type="EMBL" id="CP051180">
    <property type="protein sequence ID" value="QIZ75830.1"/>
    <property type="molecule type" value="Genomic_DNA"/>
</dbReference>
<gene>
    <name evidence="9" type="ORF">HER31_02295</name>
</gene>
<dbReference type="InterPro" id="IPR021147">
    <property type="entry name" value="DUF697"/>
</dbReference>
<keyword evidence="3" id="KW-1003">Cell membrane</keyword>
<protein>
    <submittedName>
        <fullName evidence="9">TIGR01620 family protein</fullName>
    </submittedName>
</protein>
<keyword evidence="6 8" id="KW-1133">Transmembrane helix</keyword>
<evidence type="ECO:0000256" key="2">
    <source>
        <dbReference type="ARBA" id="ARBA00008255"/>
    </source>
</evidence>
<evidence type="ECO:0000256" key="3">
    <source>
        <dbReference type="ARBA" id="ARBA00022475"/>
    </source>
</evidence>
<comment type="subcellular location">
    <subcellularLocation>
        <location evidence="1">Cell inner membrane</location>
        <topology evidence="1">Multi-pass membrane protein</topology>
    </subcellularLocation>
</comment>
<dbReference type="KEGG" id="fes:HER31_02295"/>
<keyword evidence="7 8" id="KW-0472">Membrane</keyword>
<dbReference type="InterPro" id="IPR006507">
    <property type="entry name" value="UPF0283"/>
</dbReference>
<dbReference type="GO" id="GO:0005886">
    <property type="term" value="C:plasma membrane"/>
    <property type="evidence" value="ECO:0007669"/>
    <property type="project" value="UniProtKB-SubCell"/>
</dbReference>
<evidence type="ECO:0000256" key="4">
    <source>
        <dbReference type="ARBA" id="ARBA00022519"/>
    </source>
</evidence>
<dbReference type="Proteomes" id="UP000501602">
    <property type="component" value="Chromosome"/>
</dbReference>
<keyword evidence="4" id="KW-0997">Cell inner membrane</keyword>
<dbReference type="PANTHER" id="PTHR39342:SF1">
    <property type="entry name" value="UPF0283 MEMBRANE PROTEIN YCJF"/>
    <property type="match status" value="1"/>
</dbReference>
<sequence length="348" mass="38633">MSKLKAAKEFDIDAVDANAPLEPTLSPAQDIDETQWRQALEPEMEIEAARPKRSLLLRLVLIAVTVLVVAETGWSLWQAWLRGPIWFGLYGVTIGGAVLLLGGMLLRELRRLRQLKRNGDQRQAGLRISASAQSGEAQQLLKQISSTVPAEFAQATEHWRECQQAHHNDSEQLQLYERTVLQQQDEAAQRCIYRYAAQASLLLAASPMASLDMGLMLWRNQTMLDQVARIYGIEPGYWSRIKLIRQMLKNLLFAGGSQVALDLGTQMLSAELTGKLSARVAQGLGAGLLTARLGYAACSECRPLPYQSQSQPSLLTVQGKLLSELKSVSAEALQSVRAHKQRNEQFTK</sequence>
<evidence type="ECO:0000256" key="5">
    <source>
        <dbReference type="ARBA" id="ARBA00022692"/>
    </source>
</evidence>
<comment type="similarity">
    <text evidence="2">Belongs to the UPF0283 family.</text>
</comment>
<proteinExistence type="inferred from homology"/>
<dbReference type="NCBIfam" id="TIGR01620">
    <property type="entry name" value="hyp_HI0043"/>
    <property type="match status" value="1"/>
</dbReference>
<dbReference type="Pfam" id="PF05128">
    <property type="entry name" value="DUF697"/>
    <property type="match status" value="1"/>
</dbReference>
<evidence type="ECO:0000313" key="9">
    <source>
        <dbReference type="EMBL" id="QIZ75830.1"/>
    </source>
</evidence>
<evidence type="ECO:0000256" key="6">
    <source>
        <dbReference type="ARBA" id="ARBA00022989"/>
    </source>
</evidence>